<sequence length="54" mass="5722">MSDVSLRQIEAIESTVIGRALQQVLDESYGPQEAVAGFDAFQSPVDDAGGPLSR</sequence>
<protein>
    <submittedName>
        <fullName evidence="1">FxSxx-COOH cyclophane-containing RiPP peptide</fullName>
    </submittedName>
</protein>
<organism evidence="1 2">
    <name type="scientific">Actinomadura sediminis</name>
    <dbReference type="NCBI Taxonomy" id="1038904"/>
    <lineage>
        <taxon>Bacteria</taxon>
        <taxon>Bacillati</taxon>
        <taxon>Actinomycetota</taxon>
        <taxon>Actinomycetes</taxon>
        <taxon>Streptosporangiales</taxon>
        <taxon>Thermomonosporaceae</taxon>
        <taxon>Actinomadura</taxon>
    </lineage>
</organism>
<gene>
    <name evidence="1" type="primary">fxsA</name>
    <name evidence="1" type="ORF">ACFQ11_11945</name>
</gene>
<accession>A0ABW3ELT5</accession>
<dbReference type="Proteomes" id="UP001596972">
    <property type="component" value="Unassembled WGS sequence"/>
</dbReference>
<dbReference type="EMBL" id="JBHTJA010000017">
    <property type="protein sequence ID" value="MFD0901107.1"/>
    <property type="molecule type" value="Genomic_DNA"/>
</dbReference>
<proteinExistence type="predicted"/>
<comment type="caution">
    <text evidence="1">The sequence shown here is derived from an EMBL/GenBank/DDBJ whole genome shotgun (WGS) entry which is preliminary data.</text>
</comment>
<reference evidence="2" key="1">
    <citation type="journal article" date="2019" name="Int. J. Syst. Evol. Microbiol.">
        <title>The Global Catalogue of Microorganisms (GCM) 10K type strain sequencing project: providing services to taxonomists for standard genome sequencing and annotation.</title>
        <authorList>
            <consortium name="The Broad Institute Genomics Platform"/>
            <consortium name="The Broad Institute Genome Sequencing Center for Infectious Disease"/>
            <person name="Wu L."/>
            <person name="Ma J."/>
        </authorList>
    </citation>
    <scope>NUCLEOTIDE SEQUENCE [LARGE SCALE GENOMIC DNA]</scope>
    <source>
        <strain evidence="2">JCM 31202</strain>
    </source>
</reference>
<dbReference type="InterPro" id="IPR026334">
    <property type="entry name" value="FxSxx-COOH"/>
</dbReference>
<dbReference type="NCBIfam" id="TIGR04268">
    <property type="entry name" value="FxSxx-COOH"/>
    <property type="match status" value="1"/>
</dbReference>
<keyword evidence="2" id="KW-1185">Reference proteome</keyword>
<name>A0ABW3ELT5_9ACTN</name>
<dbReference type="RefSeq" id="WP_378298256.1">
    <property type="nucleotide sequence ID" value="NZ_JBHTJA010000017.1"/>
</dbReference>
<evidence type="ECO:0000313" key="1">
    <source>
        <dbReference type="EMBL" id="MFD0901107.1"/>
    </source>
</evidence>
<evidence type="ECO:0000313" key="2">
    <source>
        <dbReference type="Proteomes" id="UP001596972"/>
    </source>
</evidence>